<protein>
    <recommendedName>
        <fullName evidence="10">Kelch repeat protein</fullName>
    </recommendedName>
</protein>
<evidence type="ECO:0000256" key="7">
    <source>
        <dbReference type="SAM" id="SignalP"/>
    </source>
</evidence>
<dbReference type="Gene3D" id="2.120.10.80">
    <property type="entry name" value="Kelch-type beta propeller"/>
    <property type="match status" value="2"/>
</dbReference>
<evidence type="ECO:0000313" key="8">
    <source>
        <dbReference type="EMBL" id="MDI1485399.1"/>
    </source>
</evidence>
<evidence type="ECO:0008006" key="10">
    <source>
        <dbReference type="Google" id="ProtNLM"/>
    </source>
</evidence>
<dbReference type="PANTHER" id="PTHR15549:SF27">
    <property type="entry name" value="CHITIN-BINDING TYPE-1 DOMAIN-CONTAINING PROTEIN"/>
    <property type="match status" value="1"/>
</dbReference>
<reference evidence="8" key="1">
    <citation type="journal article" date="2023" name="Genome Biol. Evol.">
        <title>First Whole Genome Sequence and Flow Cytometry Genome Size Data for the Lichen-Forming Fungus Ramalina farinacea (Ascomycota).</title>
        <authorList>
            <person name="Llewellyn T."/>
            <person name="Mian S."/>
            <person name="Hill R."/>
            <person name="Leitch I.J."/>
            <person name="Gaya E."/>
        </authorList>
    </citation>
    <scope>NUCLEOTIDE SEQUENCE</scope>
    <source>
        <strain evidence="8">LIQ254RAFAR</strain>
    </source>
</reference>
<dbReference type="EMBL" id="JAPUFD010000001">
    <property type="protein sequence ID" value="MDI1485399.1"/>
    <property type="molecule type" value="Genomic_DNA"/>
</dbReference>
<keyword evidence="9" id="KW-1185">Reference proteome</keyword>
<keyword evidence="4 6" id="KW-0472">Membrane</keyword>
<feature type="compositionally biased region" description="Basic and acidic residues" evidence="5">
    <location>
        <begin position="583"/>
        <end position="593"/>
    </location>
</feature>
<dbReference type="SUPFAM" id="SSF50965">
    <property type="entry name" value="Galactose oxidase, central domain"/>
    <property type="match status" value="1"/>
</dbReference>
<feature type="compositionally biased region" description="Polar residues" evidence="5">
    <location>
        <begin position="594"/>
        <end position="603"/>
    </location>
</feature>
<feature type="chain" id="PRO_5041306224" description="Kelch repeat protein" evidence="7">
    <location>
        <begin position="23"/>
        <end position="603"/>
    </location>
</feature>
<dbReference type="InterPro" id="IPR015915">
    <property type="entry name" value="Kelch-typ_b-propeller"/>
</dbReference>
<evidence type="ECO:0000256" key="6">
    <source>
        <dbReference type="SAM" id="Phobius"/>
    </source>
</evidence>
<dbReference type="AlphaFoldDB" id="A0AA43TRW5"/>
<name>A0AA43TRW5_9LECA</name>
<feature type="signal peptide" evidence="7">
    <location>
        <begin position="1"/>
        <end position="22"/>
    </location>
</feature>
<proteinExistence type="predicted"/>
<dbReference type="InterPro" id="IPR011043">
    <property type="entry name" value="Gal_Oxase/kelch_b-propeller"/>
</dbReference>
<comment type="subcellular location">
    <subcellularLocation>
        <location evidence="1">Membrane</location>
        <topology evidence="1">Single-pass membrane protein</topology>
    </subcellularLocation>
</comment>
<gene>
    <name evidence="8" type="ORF">OHK93_000536</name>
</gene>
<keyword evidence="7" id="KW-0732">Signal</keyword>
<dbReference type="PANTHER" id="PTHR15549">
    <property type="entry name" value="PAIRED IMMUNOGLOBULIN-LIKE TYPE 2 RECEPTOR"/>
    <property type="match status" value="1"/>
</dbReference>
<evidence type="ECO:0000256" key="4">
    <source>
        <dbReference type="ARBA" id="ARBA00023136"/>
    </source>
</evidence>
<feature type="transmembrane region" description="Helical" evidence="6">
    <location>
        <begin position="487"/>
        <end position="510"/>
    </location>
</feature>
<dbReference type="GO" id="GO:0016020">
    <property type="term" value="C:membrane"/>
    <property type="evidence" value="ECO:0007669"/>
    <property type="project" value="UniProtKB-SubCell"/>
</dbReference>
<evidence type="ECO:0000256" key="2">
    <source>
        <dbReference type="ARBA" id="ARBA00022692"/>
    </source>
</evidence>
<dbReference type="Proteomes" id="UP001161017">
    <property type="component" value="Unassembled WGS sequence"/>
</dbReference>
<dbReference type="Gene3D" id="1.20.5.510">
    <property type="entry name" value="Single helix bin"/>
    <property type="match status" value="1"/>
</dbReference>
<comment type="caution">
    <text evidence="8">The sequence shown here is derived from an EMBL/GenBank/DDBJ whole genome shotgun (WGS) entry which is preliminary data.</text>
</comment>
<accession>A0AA43TRW5</accession>
<sequence>MWSSQLFGSLNTLVFFSTCLDARVLDVFSSMLKPHQQPDVVEKRQQPGVIATDVFLRRAFHSAVVVDKYLYIDGGQFSYKNNGSTVYQYSDATLSLDLSKDWVNATVVLNPTTKPSGTPNLNGGALWYHQSEDVIYGQFEGQSSDPDYDSNPEPPPLSLWSFKPDGSGSGEWSSTIAKGSPALRDIERPGRALSASGSSSAWTLGGQDYDSNLLPGMIEFDMDNKTFTNTTAKAVGGVLRDGNFLYVPVFGPSGIYLALAGRDEGGDPIDYNTIPVFDPSTQRWYNQTTTGNKPAARVGACAAGIASTNNTYEIFVYNGNNGNLGTQAVPFDTISVLTLPAFQWLSVPYNPQNPRYGHTCHAVGGSQILLVGGADANGKTVVGDYNEIDLAAMATPDPNEQGLAVFDLNGLKWQDHYSASAPPYEQSGPVQDYYAQNGQSYASGLTPGVAKLLATTNFTASATSVKANTTTTASPTPAPSSGTNTGAIAGGVVGGVVGLAIIAVVAWLLLRRRKKSKDQKYNYSPAAGQEEMYKGHYAPGTEPGPGHEPGADMQKPEGAIFRDGHWVSEMHNHSVGPAELDEEGRAELDERSPHSQQRTEMPA</sequence>
<keyword evidence="3 6" id="KW-1133">Transmembrane helix</keyword>
<evidence type="ECO:0000256" key="3">
    <source>
        <dbReference type="ARBA" id="ARBA00022989"/>
    </source>
</evidence>
<organism evidence="8 9">
    <name type="scientific">Ramalina farinacea</name>
    <dbReference type="NCBI Taxonomy" id="258253"/>
    <lineage>
        <taxon>Eukaryota</taxon>
        <taxon>Fungi</taxon>
        <taxon>Dikarya</taxon>
        <taxon>Ascomycota</taxon>
        <taxon>Pezizomycotina</taxon>
        <taxon>Lecanoromycetes</taxon>
        <taxon>OSLEUM clade</taxon>
        <taxon>Lecanoromycetidae</taxon>
        <taxon>Lecanorales</taxon>
        <taxon>Lecanorineae</taxon>
        <taxon>Ramalinaceae</taxon>
        <taxon>Ramalina</taxon>
    </lineage>
</organism>
<dbReference type="InterPro" id="IPR051694">
    <property type="entry name" value="Immunoregulatory_rcpt-like"/>
</dbReference>
<evidence type="ECO:0000256" key="5">
    <source>
        <dbReference type="SAM" id="MobiDB-lite"/>
    </source>
</evidence>
<feature type="region of interest" description="Disordered" evidence="5">
    <location>
        <begin position="532"/>
        <end position="603"/>
    </location>
</feature>
<evidence type="ECO:0000256" key="1">
    <source>
        <dbReference type="ARBA" id="ARBA00004167"/>
    </source>
</evidence>
<keyword evidence="2 6" id="KW-0812">Transmembrane</keyword>
<evidence type="ECO:0000313" key="9">
    <source>
        <dbReference type="Proteomes" id="UP001161017"/>
    </source>
</evidence>
<feature type="compositionally biased region" description="Basic and acidic residues" evidence="5">
    <location>
        <begin position="560"/>
        <end position="572"/>
    </location>
</feature>
<dbReference type="GO" id="GO:0071944">
    <property type="term" value="C:cell periphery"/>
    <property type="evidence" value="ECO:0007669"/>
    <property type="project" value="UniProtKB-ARBA"/>
</dbReference>